<protein>
    <submittedName>
        <fullName evidence="2">Hypothetical_protein</fullName>
    </submittedName>
</protein>
<name>A0AA86TQX0_9EUKA</name>
<dbReference type="EMBL" id="CATOUU010000347">
    <property type="protein sequence ID" value="CAI9925839.1"/>
    <property type="molecule type" value="Genomic_DNA"/>
</dbReference>
<reference evidence="1" key="1">
    <citation type="submission" date="2023-06" db="EMBL/GenBank/DDBJ databases">
        <authorList>
            <person name="Kurt Z."/>
        </authorList>
    </citation>
    <scope>NUCLEOTIDE SEQUENCE</scope>
</reference>
<keyword evidence="3" id="KW-1185">Reference proteome</keyword>
<evidence type="ECO:0000313" key="3">
    <source>
        <dbReference type="Proteomes" id="UP001642409"/>
    </source>
</evidence>
<gene>
    <name evidence="1" type="ORF">HINF_LOCUS13484</name>
    <name evidence="2" type="ORF">HINF_LOCUS26682</name>
</gene>
<evidence type="ECO:0000313" key="1">
    <source>
        <dbReference type="EMBL" id="CAI9925839.1"/>
    </source>
</evidence>
<organism evidence="1">
    <name type="scientific">Hexamita inflata</name>
    <dbReference type="NCBI Taxonomy" id="28002"/>
    <lineage>
        <taxon>Eukaryota</taxon>
        <taxon>Metamonada</taxon>
        <taxon>Diplomonadida</taxon>
        <taxon>Hexamitidae</taxon>
        <taxon>Hexamitinae</taxon>
        <taxon>Hexamita</taxon>
    </lineage>
</organism>
<evidence type="ECO:0000313" key="2">
    <source>
        <dbReference type="EMBL" id="CAL6018876.1"/>
    </source>
</evidence>
<proteinExistence type="predicted"/>
<dbReference type="AlphaFoldDB" id="A0AA86TQX0"/>
<sequence length="133" mass="15002">MKQLLLRSKGITISSMDTQMMRVKRALMNWSKISSSLHLKNLKYFKQQISINIDVAEYCLQNAAKQIIQHQASLECNSQQLLALVSHAFGSGCFLELPLVFAASEPSYDENDNSQNNCTSNATRDDYKQLALI</sequence>
<dbReference type="EMBL" id="CAXDID020000081">
    <property type="protein sequence ID" value="CAL6018876.1"/>
    <property type="molecule type" value="Genomic_DNA"/>
</dbReference>
<comment type="caution">
    <text evidence="1">The sequence shown here is derived from an EMBL/GenBank/DDBJ whole genome shotgun (WGS) entry which is preliminary data.</text>
</comment>
<accession>A0AA86TQX0</accession>
<dbReference type="Proteomes" id="UP001642409">
    <property type="component" value="Unassembled WGS sequence"/>
</dbReference>
<reference evidence="2 3" key="2">
    <citation type="submission" date="2024-07" db="EMBL/GenBank/DDBJ databases">
        <authorList>
            <person name="Akdeniz Z."/>
        </authorList>
    </citation>
    <scope>NUCLEOTIDE SEQUENCE [LARGE SCALE GENOMIC DNA]</scope>
</reference>